<gene>
    <name evidence="1" type="ORF">SAMN06297397_3020</name>
</gene>
<dbReference type="Proteomes" id="UP000192328">
    <property type="component" value="Unassembled WGS sequence"/>
</dbReference>
<reference evidence="1" key="1">
    <citation type="submission" date="2017-04" db="EMBL/GenBank/DDBJ databases">
        <authorList>
            <person name="Varghese N."/>
            <person name="Submissions S."/>
        </authorList>
    </citation>
    <scope>NUCLEOTIDE SEQUENCE</scope>
    <source>
        <strain evidence="1">WTE2008</strain>
    </source>
</reference>
<evidence type="ECO:0000313" key="1">
    <source>
        <dbReference type="EMBL" id="SMC88639.1"/>
    </source>
</evidence>
<name>A0AC61PQ90_9FIRM</name>
<organism evidence="1 2">
    <name type="scientific">Aristaeella lactis</name>
    <dbReference type="NCBI Taxonomy" id="3046383"/>
    <lineage>
        <taxon>Bacteria</taxon>
        <taxon>Bacillati</taxon>
        <taxon>Bacillota</taxon>
        <taxon>Clostridia</taxon>
        <taxon>Eubacteriales</taxon>
        <taxon>Aristaeellaceae</taxon>
        <taxon>Aristaeella</taxon>
    </lineage>
</organism>
<protein>
    <submittedName>
        <fullName evidence="1">RNA polymerase sigma-70 factor, ECF subfamily</fullName>
    </submittedName>
</protein>
<keyword evidence="2" id="KW-1185">Reference proteome</keyword>
<accession>A0AC61PQ90</accession>
<dbReference type="EMBL" id="FWXZ01000008">
    <property type="protein sequence ID" value="SMC88639.1"/>
    <property type="molecule type" value="Genomic_DNA"/>
</dbReference>
<evidence type="ECO:0000313" key="2">
    <source>
        <dbReference type="Proteomes" id="UP000192328"/>
    </source>
</evidence>
<sequence length="174" mass="20464">MSNVKGPDNAPDRNQRLEQLVDRYQEQVMRMCFLYLCDKTLAEDAMQETFLKVYRALDTFRGEASEKTWIMRIAIRTCYDMNHSGWFRVFNRQVTPDMVPETAVPFEESDDELMNAVIRLPIRLREVILLYYYQHMNVNETAESLGISQSSVSGRLKRGRERLKAMMEGSEFDE</sequence>
<comment type="caution">
    <text evidence="1">The sequence shown here is derived from an EMBL/GenBank/DDBJ whole genome shotgun (WGS) entry which is preliminary data.</text>
</comment>
<proteinExistence type="predicted"/>